<dbReference type="OrthoDB" id="10544133at2759"/>
<evidence type="ECO:0000313" key="3">
    <source>
        <dbReference type="Proteomes" id="UP000769157"/>
    </source>
</evidence>
<organism evidence="2 3">
    <name type="scientific">Ogataea philodendri</name>
    <dbReference type="NCBI Taxonomy" id="1378263"/>
    <lineage>
        <taxon>Eukaryota</taxon>
        <taxon>Fungi</taxon>
        <taxon>Dikarya</taxon>
        <taxon>Ascomycota</taxon>
        <taxon>Saccharomycotina</taxon>
        <taxon>Pichiomycetes</taxon>
        <taxon>Pichiales</taxon>
        <taxon>Pichiaceae</taxon>
        <taxon>Ogataea</taxon>
    </lineage>
</organism>
<evidence type="ECO:0000256" key="1">
    <source>
        <dbReference type="SAM" id="MobiDB-lite"/>
    </source>
</evidence>
<dbReference type="RefSeq" id="XP_046065020.1">
    <property type="nucleotide sequence ID" value="XM_046209076.1"/>
</dbReference>
<proteinExistence type="predicted"/>
<evidence type="ECO:0000313" key="2">
    <source>
        <dbReference type="EMBL" id="KAH3671905.1"/>
    </source>
</evidence>
<accession>A0A9P8PI22</accession>
<reference evidence="2" key="2">
    <citation type="submission" date="2021-01" db="EMBL/GenBank/DDBJ databases">
        <authorList>
            <person name="Schikora-Tamarit M.A."/>
        </authorList>
    </citation>
    <scope>NUCLEOTIDE SEQUENCE</scope>
    <source>
        <strain evidence="2">CBS6075</strain>
    </source>
</reference>
<dbReference type="Proteomes" id="UP000769157">
    <property type="component" value="Unassembled WGS sequence"/>
</dbReference>
<dbReference type="GeneID" id="70232059"/>
<feature type="region of interest" description="Disordered" evidence="1">
    <location>
        <begin position="23"/>
        <end position="46"/>
    </location>
</feature>
<gene>
    <name evidence="2" type="ORF">OGAPHI_000091</name>
</gene>
<keyword evidence="3" id="KW-1185">Reference proteome</keyword>
<reference evidence="2" key="1">
    <citation type="journal article" date="2021" name="Open Biol.">
        <title>Shared evolutionary footprints suggest mitochondrial oxidative damage underlies multiple complex I losses in fungi.</title>
        <authorList>
            <person name="Schikora-Tamarit M.A."/>
            <person name="Marcet-Houben M."/>
            <person name="Nosek J."/>
            <person name="Gabaldon T."/>
        </authorList>
    </citation>
    <scope>NUCLEOTIDE SEQUENCE</scope>
    <source>
        <strain evidence="2">CBS6075</strain>
    </source>
</reference>
<name>A0A9P8PI22_9ASCO</name>
<dbReference type="AlphaFoldDB" id="A0A9P8PI22"/>
<dbReference type="EMBL" id="JAEUBE010000042">
    <property type="protein sequence ID" value="KAH3671905.1"/>
    <property type="molecule type" value="Genomic_DNA"/>
</dbReference>
<protein>
    <submittedName>
        <fullName evidence="2">Uncharacterized protein</fullName>
    </submittedName>
</protein>
<sequence length="201" mass="22053">MTDKFGKNCDCYFETVRGDVSRPTEAARGGDLAGVERPPMQNRYPEAGDRSNLLGKLSNSIWKLILSSLVYITFQSQSKTPLVTVFQVSRQPFETLVQTVTRSGACGLDEPWSWSDGLQTQFLGDLSSIHGVCFKNTVSVVGVDNEDDSLGVLEVVSPQWSNFVLSTNVPDGEGDVLVLHGFNVETDSWNCGDNLTQLQLI</sequence>
<comment type="caution">
    <text evidence="2">The sequence shown here is derived from an EMBL/GenBank/DDBJ whole genome shotgun (WGS) entry which is preliminary data.</text>
</comment>